<dbReference type="Pfam" id="PF01850">
    <property type="entry name" value="PIN"/>
    <property type="match status" value="1"/>
</dbReference>
<dbReference type="CDD" id="cd18689">
    <property type="entry name" value="PIN_VapC-like"/>
    <property type="match status" value="1"/>
</dbReference>
<evidence type="ECO:0000313" key="2">
    <source>
        <dbReference type="EMBL" id="RFU15882.1"/>
    </source>
</evidence>
<evidence type="ECO:0000259" key="1">
    <source>
        <dbReference type="Pfam" id="PF01850"/>
    </source>
</evidence>
<proteinExistence type="predicted"/>
<dbReference type="RefSeq" id="WP_117301760.1">
    <property type="nucleotide sequence ID" value="NZ_QVQT02000005.1"/>
</dbReference>
<evidence type="ECO:0000313" key="3">
    <source>
        <dbReference type="Proteomes" id="UP000264702"/>
    </source>
</evidence>
<reference evidence="2 3" key="1">
    <citation type="submission" date="2018-08" db="EMBL/GenBank/DDBJ databases">
        <title>Acidipila sp. 4G-K13, an acidobacterium isolated from forest soil.</title>
        <authorList>
            <person name="Gao Z.-H."/>
            <person name="Qiu L.-H."/>
        </authorList>
    </citation>
    <scope>NUCLEOTIDE SEQUENCE [LARGE SCALE GENOMIC DNA]</scope>
    <source>
        <strain evidence="2 3">4G-K13</strain>
    </source>
</reference>
<organism evidence="2 3">
    <name type="scientific">Paracidobacterium acidisoli</name>
    <dbReference type="NCBI Taxonomy" id="2303751"/>
    <lineage>
        <taxon>Bacteria</taxon>
        <taxon>Pseudomonadati</taxon>
        <taxon>Acidobacteriota</taxon>
        <taxon>Terriglobia</taxon>
        <taxon>Terriglobales</taxon>
        <taxon>Acidobacteriaceae</taxon>
        <taxon>Paracidobacterium</taxon>
    </lineage>
</organism>
<accession>A0A372ILQ2</accession>
<sequence length="145" mass="15805">MRSPKAAAREYVLDANAVIRQFAGDEAGGSLKVQELIRQTQMGSTHLFMSVINLGEVYYTLLKTAGESTAATYIGTLRNFVYMVPADADQALEAAGLKHRYKLGYADSYAAALAIGRKATLVSADPAFEKLGTHLKWMRLPGHRP</sequence>
<dbReference type="AlphaFoldDB" id="A0A372ILQ2"/>
<dbReference type="SUPFAM" id="SSF88723">
    <property type="entry name" value="PIN domain-like"/>
    <property type="match status" value="1"/>
</dbReference>
<keyword evidence="3" id="KW-1185">Reference proteome</keyword>
<gene>
    <name evidence="2" type="ORF">D0Y96_15770</name>
</gene>
<name>A0A372ILQ2_9BACT</name>
<dbReference type="OrthoDB" id="129357at2"/>
<protein>
    <submittedName>
        <fullName evidence="2">Type II toxin-antitoxin system VapC family toxin</fullName>
    </submittedName>
</protein>
<dbReference type="InterPro" id="IPR029060">
    <property type="entry name" value="PIN-like_dom_sf"/>
</dbReference>
<dbReference type="Gene3D" id="3.40.50.1010">
    <property type="entry name" value="5'-nuclease"/>
    <property type="match status" value="1"/>
</dbReference>
<feature type="domain" description="PIN" evidence="1">
    <location>
        <begin position="11"/>
        <end position="131"/>
    </location>
</feature>
<dbReference type="Proteomes" id="UP000264702">
    <property type="component" value="Unassembled WGS sequence"/>
</dbReference>
<dbReference type="EMBL" id="QVQT01000005">
    <property type="protein sequence ID" value="RFU15882.1"/>
    <property type="molecule type" value="Genomic_DNA"/>
</dbReference>
<comment type="caution">
    <text evidence="2">The sequence shown here is derived from an EMBL/GenBank/DDBJ whole genome shotgun (WGS) entry which is preliminary data.</text>
</comment>
<dbReference type="InterPro" id="IPR002716">
    <property type="entry name" value="PIN_dom"/>
</dbReference>